<protein>
    <recommendedName>
        <fullName evidence="7">EamA domain-containing protein</fullName>
    </recommendedName>
</protein>
<evidence type="ECO:0000256" key="6">
    <source>
        <dbReference type="SAM" id="Phobius"/>
    </source>
</evidence>
<evidence type="ECO:0000313" key="8">
    <source>
        <dbReference type="EMBL" id="ADL53101.1"/>
    </source>
</evidence>
<dbReference type="PANTHER" id="PTHR22911:SF6">
    <property type="entry name" value="SOLUTE CARRIER FAMILY 35 MEMBER G1"/>
    <property type="match status" value="1"/>
</dbReference>
<feature type="transmembrane region" description="Helical" evidence="6">
    <location>
        <begin position="207"/>
        <end position="229"/>
    </location>
</feature>
<feature type="domain" description="EamA" evidence="7">
    <location>
        <begin position="148"/>
        <end position="272"/>
    </location>
</feature>
<accession>D9SVP0</accession>
<evidence type="ECO:0000256" key="5">
    <source>
        <dbReference type="ARBA" id="ARBA00023136"/>
    </source>
</evidence>
<dbReference type="InterPro" id="IPR000620">
    <property type="entry name" value="EamA_dom"/>
</dbReference>
<evidence type="ECO:0000256" key="1">
    <source>
        <dbReference type="ARBA" id="ARBA00004141"/>
    </source>
</evidence>
<dbReference type="eggNOG" id="COG0697">
    <property type="taxonomic scope" value="Bacteria"/>
</dbReference>
<dbReference type="KEGG" id="ccb:Clocel_3422"/>
<feature type="transmembrane region" description="Helical" evidence="6">
    <location>
        <begin position="68"/>
        <end position="87"/>
    </location>
</feature>
<feature type="transmembrane region" description="Helical" evidence="6">
    <location>
        <begin position="236"/>
        <end position="253"/>
    </location>
</feature>
<organism evidence="8 9">
    <name type="scientific">Clostridium cellulovorans (strain ATCC 35296 / DSM 3052 / OCM 3 / 743B)</name>
    <dbReference type="NCBI Taxonomy" id="573061"/>
    <lineage>
        <taxon>Bacteria</taxon>
        <taxon>Bacillati</taxon>
        <taxon>Bacillota</taxon>
        <taxon>Clostridia</taxon>
        <taxon>Eubacteriales</taxon>
        <taxon>Clostridiaceae</taxon>
        <taxon>Clostridium</taxon>
    </lineage>
</organism>
<proteinExistence type="inferred from homology"/>
<dbReference type="RefSeq" id="WP_010073500.1">
    <property type="nucleotide sequence ID" value="NC_014393.1"/>
</dbReference>
<keyword evidence="4 6" id="KW-1133">Transmembrane helix</keyword>
<dbReference type="GO" id="GO:0016020">
    <property type="term" value="C:membrane"/>
    <property type="evidence" value="ECO:0007669"/>
    <property type="project" value="UniProtKB-SubCell"/>
</dbReference>
<feature type="transmembrane region" description="Helical" evidence="6">
    <location>
        <begin position="93"/>
        <end position="114"/>
    </location>
</feature>
<feature type="transmembrane region" description="Helical" evidence="6">
    <location>
        <begin position="33"/>
        <end position="52"/>
    </location>
</feature>
<dbReference type="AlphaFoldDB" id="D9SVP0"/>
<dbReference type="STRING" id="573061.Clocel_3422"/>
<feature type="transmembrane region" description="Helical" evidence="6">
    <location>
        <begin position="259"/>
        <end position="278"/>
    </location>
</feature>
<dbReference type="SUPFAM" id="SSF103481">
    <property type="entry name" value="Multidrug resistance efflux transporter EmrE"/>
    <property type="match status" value="2"/>
</dbReference>
<dbReference type="InterPro" id="IPR037185">
    <property type="entry name" value="EmrE-like"/>
</dbReference>
<reference evidence="8 9" key="1">
    <citation type="submission" date="2010-08" db="EMBL/GenBank/DDBJ databases">
        <title>Complete sequence of Clostridium cellulovorans 743B.</title>
        <authorList>
            <consortium name="US DOE Joint Genome Institute"/>
            <person name="Lucas S."/>
            <person name="Copeland A."/>
            <person name="Lapidus A."/>
            <person name="Cheng J.-F."/>
            <person name="Bruce D."/>
            <person name="Goodwin L."/>
            <person name="Pitluck S."/>
            <person name="Chertkov O."/>
            <person name="Detter J.C."/>
            <person name="Han C."/>
            <person name="Tapia R."/>
            <person name="Land M."/>
            <person name="Hauser L."/>
            <person name="Chang Y.-J."/>
            <person name="Jeffries C."/>
            <person name="Kyrpides N."/>
            <person name="Ivanova N."/>
            <person name="Mikhailova N."/>
            <person name="Hemme C.L."/>
            <person name="Woyke T."/>
        </authorList>
    </citation>
    <scope>NUCLEOTIDE SEQUENCE [LARGE SCALE GENOMIC DNA]</scope>
    <source>
        <strain evidence="9">ATCC 35296 / DSM 3052 / OCM 3 / 743B</strain>
    </source>
</reference>
<keyword evidence="3 6" id="KW-0812">Transmembrane</keyword>
<evidence type="ECO:0000259" key="7">
    <source>
        <dbReference type="Pfam" id="PF00892"/>
    </source>
</evidence>
<comment type="subcellular location">
    <subcellularLocation>
        <location evidence="1">Membrane</location>
        <topology evidence="1">Multi-pass membrane protein</topology>
    </subcellularLocation>
</comment>
<dbReference type="PANTHER" id="PTHR22911">
    <property type="entry name" value="ACYL-MALONYL CONDENSING ENZYME-RELATED"/>
    <property type="match status" value="1"/>
</dbReference>
<feature type="transmembrane region" description="Helical" evidence="6">
    <location>
        <begin position="121"/>
        <end position="139"/>
    </location>
</feature>
<evidence type="ECO:0000256" key="4">
    <source>
        <dbReference type="ARBA" id="ARBA00022989"/>
    </source>
</evidence>
<comment type="similarity">
    <text evidence="2">Belongs to the EamA transporter family.</text>
</comment>
<evidence type="ECO:0000256" key="3">
    <source>
        <dbReference type="ARBA" id="ARBA00022692"/>
    </source>
</evidence>
<keyword evidence="9" id="KW-1185">Reference proteome</keyword>
<dbReference type="HOGENOM" id="CLU_032828_0_1_9"/>
<sequence length="282" mass="31334">MKDKSKGIIFIILATISFSSMSAATKVVKDVGALQKSFFTSIVTCVLVFIILKCNKTKLFGHKENRKFLLLRAFFGALALITTYYTIDKMVLSDAVILGKLSPFFTILMSFVLLKERVSKLQIVTLIIAFSGSLLVIKPGFNSELLPALVGVASALFAGIAYSFIRKIGNKENFFTIVFCYSTTTLLLTTPYILFSYDHMNIYELSFLLLAGVFSTLGQIFLTLGYTYGKAADISMYDYVGIIYSAIIGYGIFNELPDIYSFLGYIIIIGSSLYPVLIKRKT</sequence>
<keyword evidence="5 6" id="KW-0472">Membrane</keyword>
<evidence type="ECO:0000256" key="2">
    <source>
        <dbReference type="ARBA" id="ARBA00007362"/>
    </source>
</evidence>
<feature type="transmembrane region" description="Helical" evidence="6">
    <location>
        <begin position="145"/>
        <end position="165"/>
    </location>
</feature>
<evidence type="ECO:0000313" key="9">
    <source>
        <dbReference type="Proteomes" id="UP000002730"/>
    </source>
</evidence>
<dbReference type="EMBL" id="CP002160">
    <property type="protein sequence ID" value="ADL53101.1"/>
    <property type="molecule type" value="Genomic_DNA"/>
</dbReference>
<name>D9SVP0_CLOC7</name>
<feature type="transmembrane region" description="Helical" evidence="6">
    <location>
        <begin position="174"/>
        <end position="195"/>
    </location>
</feature>
<gene>
    <name evidence="8" type="ordered locus">Clocel_3422</name>
</gene>
<dbReference type="OrthoDB" id="5148831at2"/>
<dbReference type="Pfam" id="PF00892">
    <property type="entry name" value="EamA"/>
    <property type="match status" value="2"/>
</dbReference>
<dbReference type="Proteomes" id="UP000002730">
    <property type="component" value="Chromosome"/>
</dbReference>
<feature type="domain" description="EamA" evidence="7">
    <location>
        <begin position="6"/>
        <end position="137"/>
    </location>
</feature>